<dbReference type="PANTHER" id="PTHR34309:SF1">
    <property type="entry name" value="PROTEIN GLCG"/>
    <property type="match status" value="1"/>
</dbReference>
<evidence type="ECO:0000313" key="1">
    <source>
        <dbReference type="EMBL" id="MBA1275013.1"/>
    </source>
</evidence>
<dbReference type="InterPro" id="IPR038084">
    <property type="entry name" value="PduO/GlcC-like_sf"/>
</dbReference>
<dbReference type="PANTHER" id="PTHR34309">
    <property type="entry name" value="SLR1406 PROTEIN"/>
    <property type="match status" value="1"/>
</dbReference>
<reference evidence="1 2" key="1">
    <citation type="submission" date="2020-02" db="EMBL/GenBank/DDBJ databases">
        <title>Synteny-based analysis reveals conserved mechanism for high triclosan tolerance in Pseudomonas, as well as instances of horizontal transfer.</title>
        <authorList>
            <person name="Mcfarland A.G."/>
            <person name="Bertucci H.K."/>
            <person name="Litmann E."/>
            <person name="Shen J."/>
            <person name="Huttenhower C."/>
            <person name="Hartmann E.M."/>
        </authorList>
    </citation>
    <scope>NUCLEOTIDE SEQUENCE [LARGE SCALE GENOMIC DNA]</scope>
    <source>
        <strain evidence="1 2">115A1</strain>
    </source>
</reference>
<accession>A0ABR5Z4D9</accession>
<dbReference type="InterPro" id="IPR052517">
    <property type="entry name" value="GlcG_carb_metab_protein"/>
</dbReference>
<keyword evidence="2" id="KW-1185">Reference proteome</keyword>
<name>A0ABR5Z4D9_9GAMM</name>
<dbReference type="Pfam" id="PF03928">
    <property type="entry name" value="HbpS-like"/>
    <property type="match status" value="1"/>
</dbReference>
<gene>
    <name evidence="1" type="ORF">G7026_16790</name>
</gene>
<comment type="caution">
    <text evidence="1">The sequence shown here is derived from an EMBL/GenBank/DDBJ whole genome shotgun (WGS) entry which is preliminary data.</text>
</comment>
<dbReference type="Proteomes" id="UP000786387">
    <property type="component" value="Unassembled WGS sequence"/>
</dbReference>
<sequence>MKEATMTAPPILAYGPPVSLALANRLAAAAEAHARARGWPMVIAVCDPGGHLVCLQRMDDAALGSVEVAQRKASTAALFKRSTRGFEETLASGGATLRLLSMHNAILMDGGMPLLHEGKVIGAIGVSGMHPSQDGEVAEAGARALAGWMGATP</sequence>
<dbReference type="SUPFAM" id="SSF143744">
    <property type="entry name" value="GlcG-like"/>
    <property type="match status" value="1"/>
</dbReference>
<evidence type="ECO:0000313" key="2">
    <source>
        <dbReference type="Proteomes" id="UP000786387"/>
    </source>
</evidence>
<dbReference type="EMBL" id="JAAMRF010000008">
    <property type="protein sequence ID" value="MBA1275013.1"/>
    <property type="molecule type" value="Genomic_DNA"/>
</dbReference>
<organism evidence="1 2">
    <name type="scientific">Stutzerimonas azotifigens</name>
    <dbReference type="NCBI Taxonomy" id="291995"/>
    <lineage>
        <taxon>Bacteria</taxon>
        <taxon>Pseudomonadati</taxon>
        <taxon>Pseudomonadota</taxon>
        <taxon>Gammaproteobacteria</taxon>
        <taxon>Pseudomonadales</taxon>
        <taxon>Pseudomonadaceae</taxon>
        <taxon>Stutzerimonas</taxon>
    </lineage>
</organism>
<protein>
    <submittedName>
        <fullName evidence="1">Heme-binding protein</fullName>
    </submittedName>
</protein>
<dbReference type="InterPro" id="IPR005624">
    <property type="entry name" value="PduO/GlcC-like"/>
</dbReference>
<dbReference type="Gene3D" id="3.30.450.150">
    <property type="entry name" value="Haem-degrading domain"/>
    <property type="match status" value="1"/>
</dbReference>
<proteinExistence type="predicted"/>